<accession>A0A1Y3GEN8</accession>
<dbReference type="GO" id="GO:0003955">
    <property type="term" value="F:NAD(P)H dehydrogenase (quinone) activity"/>
    <property type="evidence" value="ECO:0007669"/>
    <property type="project" value="TreeGrafter"/>
</dbReference>
<dbReference type="RefSeq" id="WP_086636725.1">
    <property type="nucleotide sequence ID" value="NZ_MRZU01000003.1"/>
</dbReference>
<dbReference type="AlphaFoldDB" id="A0A1Y3GEN8"/>
<protein>
    <submittedName>
        <fullName evidence="7">NADH dehydrogenase FAD-containing subunit</fullName>
    </submittedName>
</protein>
<evidence type="ECO:0000313" key="8">
    <source>
        <dbReference type="Proteomes" id="UP000195137"/>
    </source>
</evidence>
<keyword evidence="3" id="KW-0285">Flavoprotein</keyword>
<keyword evidence="4" id="KW-0274">FAD</keyword>
<comment type="cofactor">
    <cofactor evidence="1">
        <name>FAD</name>
        <dbReference type="ChEBI" id="CHEBI:57692"/>
    </cofactor>
</comment>
<evidence type="ECO:0000256" key="2">
    <source>
        <dbReference type="ARBA" id="ARBA00005272"/>
    </source>
</evidence>
<dbReference type="PRINTS" id="PR00368">
    <property type="entry name" value="FADPNR"/>
</dbReference>
<evidence type="ECO:0000259" key="6">
    <source>
        <dbReference type="Pfam" id="PF07992"/>
    </source>
</evidence>
<gene>
    <name evidence="7" type="ORF">AMET1_0301</name>
</gene>
<name>A0A1Y3GEN8_9EURY</name>
<evidence type="ECO:0000256" key="1">
    <source>
        <dbReference type="ARBA" id="ARBA00001974"/>
    </source>
</evidence>
<dbReference type="PANTHER" id="PTHR42913">
    <property type="entry name" value="APOPTOSIS-INDUCING FACTOR 1"/>
    <property type="match status" value="1"/>
</dbReference>
<evidence type="ECO:0000256" key="5">
    <source>
        <dbReference type="ARBA" id="ARBA00023002"/>
    </source>
</evidence>
<dbReference type="InterPro" id="IPR023753">
    <property type="entry name" value="FAD/NAD-binding_dom"/>
</dbReference>
<dbReference type="EMBL" id="MRZU01000003">
    <property type="protein sequence ID" value="OUJ18654.1"/>
    <property type="molecule type" value="Genomic_DNA"/>
</dbReference>
<dbReference type="OrthoDB" id="27922at2157"/>
<dbReference type="SUPFAM" id="SSF51905">
    <property type="entry name" value="FAD/NAD(P)-binding domain"/>
    <property type="match status" value="2"/>
</dbReference>
<dbReference type="InterPro" id="IPR036188">
    <property type="entry name" value="FAD/NAD-bd_sf"/>
</dbReference>
<reference evidence="7 8" key="1">
    <citation type="submission" date="2016-12" db="EMBL/GenBank/DDBJ databases">
        <title>Discovery of methanogenic haloarchaea.</title>
        <authorList>
            <person name="Sorokin D.Y."/>
            <person name="Makarova K.S."/>
            <person name="Abbas B."/>
            <person name="Ferrer M."/>
            <person name="Golyshin P.N."/>
        </authorList>
    </citation>
    <scope>NUCLEOTIDE SEQUENCE [LARGE SCALE GENOMIC DNA]</scope>
    <source>
        <strain evidence="7">AMET1</strain>
    </source>
</reference>
<dbReference type="Proteomes" id="UP000195137">
    <property type="component" value="Unassembled WGS sequence"/>
</dbReference>
<proteinExistence type="inferred from homology"/>
<evidence type="ECO:0000256" key="4">
    <source>
        <dbReference type="ARBA" id="ARBA00022827"/>
    </source>
</evidence>
<dbReference type="PRINTS" id="PR00469">
    <property type="entry name" value="PNDRDTASEII"/>
</dbReference>
<dbReference type="InterPro" id="IPR051169">
    <property type="entry name" value="NADH-Q_oxidoreductase"/>
</dbReference>
<keyword evidence="8" id="KW-1185">Reference proteome</keyword>
<dbReference type="Pfam" id="PF07992">
    <property type="entry name" value="Pyr_redox_2"/>
    <property type="match status" value="1"/>
</dbReference>
<keyword evidence="5" id="KW-0560">Oxidoreductase</keyword>
<organism evidence="7 8">
    <name type="scientific">Methanonatronarchaeum thermophilum</name>
    <dbReference type="NCBI Taxonomy" id="1927129"/>
    <lineage>
        <taxon>Archaea</taxon>
        <taxon>Methanobacteriati</taxon>
        <taxon>Methanobacteriota</taxon>
        <taxon>Methanonatronarchaeia</taxon>
        <taxon>Methanonatronarchaeales</taxon>
        <taxon>Methanonatronarchaeaceae</taxon>
        <taxon>Methanonatronarchaeum</taxon>
    </lineage>
</organism>
<comment type="caution">
    <text evidence="7">The sequence shown here is derived from an EMBL/GenBank/DDBJ whole genome shotgun (WGS) entry which is preliminary data.</text>
</comment>
<evidence type="ECO:0000256" key="3">
    <source>
        <dbReference type="ARBA" id="ARBA00022630"/>
    </source>
</evidence>
<dbReference type="Gene3D" id="3.50.50.100">
    <property type="match status" value="1"/>
</dbReference>
<sequence length="341" mass="38070">MSKNSIEVCILGGGFGGLNTALYASSNPNLDITLVSKDKHHVYTPGLKYFFRNEDYDRYRFEIENLIAETEINYINDVVIDIDSDKKTVELGSSEIGYDKLVLALGSDVNTHGIDISDVERFYNWNDALKLRKKAFNSSEVVLVGGGYVGVELAFELNNIGLDVTVVDSSEKPLSNLSRKAGDKAIKQFNTKGIDFIGNKKVTSIDGNTITLDTGEKIDSQLIVWAGGIQASKIIQKIFNTDKKGIKVDKYLKTKYKDIYGVGDCINFSYKTGFNAFKQSKALANNLDPNNKRKKASEIKSLFVQFGKNGLMAFGETAIKNRLIGTYKKLEYQYYKTQIKK</sequence>
<feature type="domain" description="FAD/NAD(P)-binding" evidence="6">
    <location>
        <begin position="7"/>
        <end position="279"/>
    </location>
</feature>
<evidence type="ECO:0000313" key="7">
    <source>
        <dbReference type="EMBL" id="OUJ18654.1"/>
    </source>
</evidence>
<comment type="similarity">
    <text evidence="2">Belongs to the NADH dehydrogenase family.</text>
</comment>
<dbReference type="GO" id="GO:0019646">
    <property type="term" value="P:aerobic electron transport chain"/>
    <property type="evidence" value="ECO:0007669"/>
    <property type="project" value="TreeGrafter"/>
</dbReference>
<dbReference type="PANTHER" id="PTHR42913:SF3">
    <property type="entry name" value="64 KDA MITOCHONDRIAL NADH DEHYDROGENASE (EUROFUNG)"/>
    <property type="match status" value="1"/>
</dbReference>